<reference evidence="1 2" key="1">
    <citation type="submission" date="2017-01" db="EMBL/GenBank/DDBJ databases">
        <title>Pseudomonas psychrotolerans genome sequencing and assembly.</title>
        <authorList>
            <person name="Vyas B."/>
            <person name="Mayilraj S."/>
        </authorList>
    </citation>
    <scope>NUCLEOTIDE SEQUENCE [LARGE SCALE GENOMIC DNA]</scope>
    <source>
        <strain evidence="1 2">SDS18</strain>
    </source>
</reference>
<comment type="caution">
    <text evidence="1">The sequence shown here is derived from an EMBL/GenBank/DDBJ whole genome shotgun (WGS) entry which is preliminary data.</text>
</comment>
<name>A0ABX3IQP2_9PSED</name>
<sequence length="91" mass="10161">MPGFVNRDAQGREIFRFDQSIVRLLGSLTINAGTTTGYLDIPDSATGSPFYFYQPPNNPQNSSNGYRVILEGRRISWNNIEAGTVIRFGVF</sequence>
<dbReference type="Proteomes" id="UP000189310">
    <property type="component" value="Unassembled WGS sequence"/>
</dbReference>
<evidence type="ECO:0000313" key="2">
    <source>
        <dbReference type="Proteomes" id="UP000189310"/>
    </source>
</evidence>
<dbReference type="RefSeq" id="WP_077172921.1">
    <property type="nucleotide sequence ID" value="NZ_MTLN01000008.1"/>
</dbReference>
<accession>A0ABX3IQP2</accession>
<protein>
    <submittedName>
        <fullName evidence="1">Uncharacterized protein</fullName>
    </submittedName>
</protein>
<keyword evidence="2" id="KW-1185">Reference proteome</keyword>
<proteinExistence type="predicted"/>
<organism evidence="1 2">
    <name type="scientific">Pseudomonas oryzihabitans</name>
    <dbReference type="NCBI Taxonomy" id="47885"/>
    <lineage>
        <taxon>Bacteria</taxon>
        <taxon>Pseudomonadati</taxon>
        <taxon>Pseudomonadota</taxon>
        <taxon>Gammaproteobacteria</taxon>
        <taxon>Pseudomonadales</taxon>
        <taxon>Pseudomonadaceae</taxon>
        <taxon>Pseudomonas</taxon>
    </lineage>
</organism>
<evidence type="ECO:0000313" key="1">
    <source>
        <dbReference type="EMBL" id="ONN70643.1"/>
    </source>
</evidence>
<dbReference type="EMBL" id="MTLN01000008">
    <property type="protein sequence ID" value="ONN70643.1"/>
    <property type="molecule type" value="Genomic_DNA"/>
</dbReference>
<gene>
    <name evidence="1" type="ORF">BVL52_20625</name>
</gene>